<sequence length="327" mass="34767">MARDARRWTTGDVSPVGYHEHVERARALYGRLVGVPADRVATGSQTSVFTGMVAAGLPDGAEVVVVEGDFSSLVYPFLVQAERPHPTREGGRITVRSVPRQELCTSLREETAAVVYSHSQSACGSLTAPDAVRRAAEAVGALTVCDVTQSAGWQAVDASLADVTVCSAYKWLCHPRGVAYMTVSERAMDALVPVNAGWYAGEVVWDSMYGPAMQLSSRASRFDVSPGWPLWPGAVAALEDFLQVPTGAVNAHDVALTNRLRAGLGLAPSDSAIVSLPMPPEAAQAAERAGLTLSQRAGGVRLSFHVWNTEQDVDRALEVLAPFAQRG</sequence>
<gene>
    <name evidence="2" type="ORF">CYJ76_07200</name>
</gene>
<organism evidence="2 3">
    <name type="scientific">Kytococcus schroeteri</name>
    <dbReference type="NCBI Taxonomy" id="138300"/>
    <lineage>
        <taxon>Bacteria</taxon>
        <taxon>Bacillati</taxon>
        <taxon>Actinomycetota</taxon>
        <taxon>Actinomycetes</taxon>
        <taxon>Micrococcales</taxon>
        <taxon>Kytococcaceae</taxon>
        <taxon>Kytococcus</taxon>
    </lineage>
</organism>
<keyword evidence="3" id="KW-1185">Reference proteome</keyword>
<proteinExistence type="predicted"/>
<dbReference type="InterPro" id="IPR000192">
    <property type="entry name" value="Aminotrans_V_dom"/>
</dbReference>
<dbReference type="Gene3D" id="3.40.640.10">
    <property type="entry name" value="Type I PLP-dependent aspartate aminotransferase-like (Major domain)"/>
    <property type="match status" value="1"/>
</dbReference>
<name>A0A2I1PA85_9MICO</name>
<dbReference type="InterPro" id="IPR015421">
    <property type="entry name" value="PyrdxlP-dep_Trfase_major"/>
</dbReference>
<keyword evidence="2" id="KW-0808">Transferase</keyword>
<dbReference type="EMBL" id="PKIZ01000012">
    <property type="protein sequence ID" value="PKZ41550.1"/>
    <property type="molecule type" value="Genomic_DNA"/>
</dbReference>
<dbReference type="OrthoDB" id="250246at2"/>
<dbReference type="PANTHER" id="PTHR43586:SF21">
    <property type="entry name" value="PYRIDOXAL PHOSPHATE (PLP)-DEPENDENT ASPARTATE AMINOTRANSFERASE SUPERFAMILY"/>
    <property type="match status" value="1"/>
</dbReference>
<dbReference type="AlphaFoldDB" id="A0A2I1PA85"/>
<dbReference type="GO" id="GO:0008483">
    <property type="term" value="F:transaminase activity"/>
    <property type="evidence" value="ECO:0007669"/>
    <property type="project" value="UniProtKB-KW"/>
</dbReference>
<dbReference type="Gene3D" id="3.90.1150.10">
    <property type="entry name" value="Aspartate Aminotransferase, domain 1"/>
    <property type="match status" value="1"/>
</dbReference>
<keyword evidence="2" id="KW-0032">Aminotransferase</keyword>
<comment type="caution">
    <text evidence="2">The sequence shown here is derived from an EMBL/GenBank/DDBJ whole genome shotgun (WGS) entry which is preliminary data.</text>
</comment>
<feature type="domain" description="Aminotransferase class V" evidence="1">
    <location>
        <begin position="22"/>
        <end position="265"/>
    </location>
</feature>
<reference evidence="2 3" key="1">
    <citation type="submission" date="2017-12" db="EMBL/GenBank/DDBJ databases">
        <title>Phylogenetic diversity of female urinary microbiome.</title>
        <authorList>
            <person name="Thomas-White K."/>
            <person name="Wolfe A.J."/>
        </authorList>
    </citation>
    <scope>NUCLEOTIDE SEQUENCE [LARGE SCALE GENOMIC DNA]</scope>
    <source>
        <strain evidence="2 3">UMB1298</strain>
    </source>
</reference>
<evidence type="ECO:0000313" key="3">
    <source>
        <dbReference type="Proteomes" id="UP000234206"/>
    </source>
</evidence>
<dbReference type="Pfam" id="PF00266">
    <property type="entry name" value="Aminotran_5"/>
    <property type="match status" value="1"/>
</dbReference>
<evidence type="ECO:0000313" key="2">
    <source>
        <dbReference type="EMBL" id="PKZ41550.1"/>
    </source>
</evidence>
<dbReference type="SUPFAM" id="SSF53383">
    <property type="entry name" value="PLP-dependent transferases"/>
    <property type="match status" value="1"/>
</dbReference>
<protein>
    <submittedName>
        <fullName evidence="2">Aminotransferase class V-fold PLP-dependent enzyme</fullName>
    </submittedName>
</protein>
<accession>A0A2I1PA85</accession>
<dbReference type="Proteomes" id="UP000234206">
    <property type="component" value="Unassembled WGS sequence"/>
</dbReference>
<dbReference type="InterPro" id="IPR015422">
    <property type="entry name" value="PyrdxlP-dep_Trfase_small"/>
</dbReference>
<evidence type="ECO:0000259" key="1">
    <source>
        <dbReference type="Pfam" id="PF00266"/>
    </source>
</evidence>
<dbReference type="PANTHER" id="PTHR43586">
    <property type="entry name" value="CYSTEINE DESULFURASE"/>
    <property type="match status" value="1"/>
</dbReference>
<dbReference type="InterPro" id="IPR015424">
    <property type="entry name" value="PyrdxlP-dep_Trfase"/>
</dbReference>